<dbReference type="EMBL" id="CP000142">
    <property type="protein sequence ID" value="ABA89720.1"/>
    <property type="molecule type" value="Genomic_DNA"/>
</dbReference>
<dbReference type="Pfam" id="PF01205">
    <property type="entry name" value="Impact_N"/>
    <property type="match status" value="1"/>
</dbReference>
<proteinExistence type="inferred from homology"/>
<reference evidence="5" key="1">
    <citation type="submission" date="2005-10" db="EMBL/GenBank/DDBJ databases">
        <title>Complete sequence of Pelobacter carbinolicus DSM 2380.</title>
        <authorList>
            <person name="Copeland A."/>
            <person name="Lucas S."/>
            <person name="Lapidus A."/>
            <person name="Barry K."/>
            <person name="Detter J.C."/>
            <person name="Glavina T."/>
            <person name="Hammon N."/>
            <person name="Israni S."/>
            <person name="Pitluck S."/>
            <person name="Chertkov O."/>
            <person name="Schmutz J."/>
            <person name="Larimer F."/>
            <person name="Land M."/>
            <person name="Kyrpides N."/>
            <person name="Ivanova N."/>
            <person name="Richardson P."/>
        </authorList>
    </citation>
    <scope>NUCLEOTIDE SEQUENCE [LARGE SCALE GENOMIC DNA]</scope>
    <source>
        <strain evidence="5">DSM 2380 / NBRC 103641 / GraBd1</strain>
    </source>
</reference>
<dbReference type="InterPro" id="IPR036956">
    <property type="entry name" value="Impact_N_sf"/>
</dbReference>
<dbReference type="Gene3D" id="3.30.230.30">
    <property type="entry name" value="Impact, N-terminal domain"/>
    <property type="match status" value="1"/>
</dbReference>
<dbReference type="AlphaFoldDB" id="Q3A1N7"/>
<dbReference type="InterPro" id="IPR020569">
    <property type="entry name" value="UPF0029_Impact_CS"/>
</dbReference>
<accession>Q3A1N7</accession>
<dbReference type="InterPro" id="IPR035647">
    <property type="entry name" value="EFG_III/V"/>
</dbReference>
<evidence type="ECO:0000313" key="5">
    <source>
        <dbReference type="Proteomes" id="UP000002534"/>
    </source>
</evidence>
<dbReference type="GO" id="GO:0006446">
    <property type="term" value="P:regulation of translational initiation"/>
    <property type="evidence" value="ECO:0007669"/>
    <property type="project" value="TreeGrafter"/>
</dbReference>
<evidence type="ECO:0000259" key="2">
    <source>
        <dbReference type="Pfam" id="PF01205"/>
    </source>
</evidence>
<evidence type="ECO:0000313" key="4">
    <source>
        <dbReference type="EMBL" id="ABA89720.1"/>
    </source>
</evidence>
<evidence type="ECO:0000256" key="1">
    <source>
        <dbReference type="ARBA" id="ARBA00007665"/>
    </source>
</evidence>
<dbReference type="GO" id="GO:0005737">
    <property type="term" value="C:cytoplasm"/>
    <property type="evidence" value="ECO:0007669"/>
    <property type="project" value="TreeGrafter"/>
</dbReference>
<organism evidence="4 5">
    <name type="scientific">Syntrophotalea carbinolica (strain DSM 2380 / NBRC 103641 / GraBd1)</name>
    <name type="common">Pelobacter carbinolicus</name>
    <dbReference type="NCBI Taxonomy" id="338963"/>
    <lineage>
        <taxon>Bacteria</taxon>
        <taxon>Pseudomonadati</taxon>
        <taxon>Thermodesulfobacteriota</taxon>
        <taxon>Desulfuromonadia</taxon>
        <taxon>Desulfuromonadales</taxon>
        <taxon>Syntrophotaleaceae</taxon>
        <taxon>Syntrophotalea</taxon>
    </lineage>
</organism>
<keyword evidence="5" id="KW-1185">Reference proteome</keyword>
<dbReference type="SUPFAM" id="SSF54211">
    <property type="entry name" value="Ribosomal protein S5 domain 2-like"/>
    <property type="match status" value="1"/>
</dbReference>
<dbReference type="InterPro" id="IPR001498">
    <property type="entry name" value="Impact_N"/>
</dbReference>
<protein>
    <recommendedName>
        <fullName evidence="6">YigZ family protein</fullName>
    </recommendedName>
</protein>
<dbReference type="Proteomes" id="UP000002534">
    <property type="component" value="Chromosome"/>
</dbReference>
<dbReference type="OrthoDB" id="9813771at2"/>
<dbReference type="PROSITE" id="PS00910">
    <property type="entry name" value="UPF0029"/>
    <property type="match status" value="1"/>
</dbReference>
<dbReference type="PANTHER" id="PTHR16301:SF20">
    <property type="entry name" value="IMPACT FAMILY MEMBER YIGZ"/>
    <property type="match status" value="1"/>
</dbReference>
<dbReference type="InterPro" id="IPR023582">
    <property type="entry name" value="Impact"/>
</dbReference>
<dbReference type="STRING" id="338963.Pcar_2481"/>
<sequence>MTIPATFLIPTETIAVEQEVKRSRFTAVVGRAKGREEAHRFIAEAKTRWPGAQHYCWGFVAGDPAATMDLGMSDDGEPQGTAGRPILNILRHSGIGEVVAVVVRYFGGIHLGTGGLVRAYSGVVQKALEQVPLEAFVPSQTVQLLVPFADEDAVRRLVADKGFTLADIRYAQTVEMFVNLPSCRVSDFCTWVQDRCRGRIRIKATSQSDAAADHPDSIP</sequence>
<evidence type="ECO:0000259" key="3">
    <source>
        <dbReference type="Pfam" id="PF09186"/>
    </source>
</evidence>
<gene>
    <name evidence="4" type="primary">yigZ</name>
    <name evidence="4" type="ordered locus">Pcar_2481</name>
</gene>
<feature type="domain" description="Impact N-terminal" evidence="2">
    <location>
        <begin position="21"/>
        <end position="128"/>
    </location>
</feature>
<dbReference type="eggNOG" id="COG1739">
    <property type="taxonomic scope" value="Bacteria"/>
</dbReference>
<dbReference type="RefSeq" id="WP_011342247.1">
    <property type="nucleotide sequence ID" value="NC_007498.2"/>
</dbReference>
<dbReference type="NCBIfam" id="TIGR00257">
    <property type="entry name" value="IMPACT_YIGZ"/>
    <property type="match status" value="1"/>
</dbReference>
<feature type="domain" description="UPF0029" evidence="3">
    <location>
        <begin position="146"/>
        <end position="199"/>
    </location>
</feature>
<evidence type="ECO:0008006" key="6">
    <source>
        <dbReference type="Google" id="ProtNLM"/>
    </source>
</evidence>
<dbReference type="InterPro" id="IPR015796">
    <property type="entry name" value="Impact_YigZ-like"/>
</dbReference>
<dbReference type="Gene3D" id="3.30.70.240">
    <property type="match status" value="1"/>
</dbReference>
<dbReference type="InterPro" id="IPR015269">
    <property type="entry name" value="UPF0029_Impact_C"/>
</dbReference>
<dbReference type="HOGENOM" id="CLU_083552_0_0_7"/>
<name>Q3A1N7_SYNC1</name>
<dbReference type="KEGG" id="pca:Pcar_2481"/>
<reference evidence="4 5" key="2">
    <citation type="journal article" date="2012" name="BMC Genomics">
        <title>The genome of Pelobacter carbinolicus reveals surprising metabolic capabilities and physiological features.</title>
        <authorList>
            <person name="Aklujkar M."/>
            <person name="Haveman S.A."/>
            <person name="Didonato R.Jr."/>
            <person name="Chertkov O."/>
            <person name="Han C.S."/>
            <person name="Land M.L."/>
            <person name="Brown P."/>
            <person name="Lovley D.R."/>
        </authorList>
    </citation>
    <scope>NUCLEOTIDE SEQUENCE [LARGE SCALE GENOMIC DNA]</scope>
    <source>
        <strain evidence="5">DSM 2380 / NBRC 103641 / GraBd1</strain>
    </source>
</reference>
<comment type="similarity">
    <text evidence="1">Belongs to the IMPACT family.</text>
</comment>
<dbReference type="Pfam" id="PF09186">
    <property type="entry name" value="DUF1949"/>
    <property type="match status" value="1"/>
</dbReference>
<dbReference type="SUPFAM" id="SSF54980">
    <property type="entry name" value="EF-G C-terminal domain-like"/>
    <property type="match status" value="1"/>
</dbReference>
<dbReference type="PANTHER" id="PTHR16301">
    <property type="entry name" value="IMPACT-RELATED"/>
    <property type="match status" value="1"/>
</dbReference>
<dbReference type="InterPro" id="IPR020568">
    <property type="entry name" value="Ribosomal_Su5_D2-typ_SF"/>
</dbReference>